<gene>
    <name evidence="2" type="ORF">GUH15_26375</name>
</gene>
<organism evidence="2 3">
    <name type="scientific">Xanthomonas citri pv. citri</name>
    <dbReference type="NCBI Taxonomy" id="611301"/>
    <lineage>
        <taxon>Bacteria</taxon>
        <taxon>Pseudomonadati</taxon>
        <taxon>Pseudomonadota</taxon>
        <taxon>Gammaproteobacteria</taxon>
        <taxon>Lysobacterales</taxon>
        <taxon>Lysobacteraceae</taxon>
        <taxon>Xanthomonas</taxon>
    </lineage>
</organism>
<protein>
    <submittedName>
        <fullName evidence="2">Uncharacterized protein</fullName>
    </submittedName>
</protein>
<comment type="caution">
    <text evidence="2">The sequence shown here is derived from an EMBL/GenBank/DDBJ whole genome shotgun (WGS) entry which is preliminary data.</text>
</comment>
<feature type="non-terminal residue" evidence="2">
    <location>
        <position position="1"/>
    </location>
</feature>
<feature type="transmembrane region" description="Helical" evidence="1">
    <location>
        <begin position="17"/>
        <end position="36"/>
    </location>
</feature>
<proteinExistence type="predicted"/>
<dbReference type="EMBL" id="JAABFR010002235">
    <property type="protein sequence ID" value="MBD4339508.1"/>
    <property type="molecule type" value="Genomic_DNA"/>
</dbReference>
<dbReference type="Proteomes" id="UP000653002">
    <property type="component" value="Unassembled WGS sequence"/>
</dbReference>
<keyword evidence="1" id="KW-1133">Transmembrane helix</keyword>
<evidence type="ECO:0000313" key="3">
    <source>
        <dbReference type="Proteomes" id="UP000653002"/>
    </source>
</evidence>
<keyword evidence="1" id="KW-0812">Transmembrane</keyword>
<sequence length="81" mass="8769">ISENPDCVVDVTGGKDIALLAAGMAAVKLGVPLIAYNRRTKKYANISKYEHAMRANIFGLLDCEDFFNVSGGKVIESEDFS</sequence>
<keyword evidence="1" id="KW-0472">Membrane</keyword>
<accession>A0A8I0LD15</accession>
<feature type="non-terminal residue" evidence="2">
    <location>
        <position position="81"/>
    </location>
</feature>
<evidence type="ECO:0000256" key="1">
    <source>
        <dbReference type="SAM" id="Phobius"/>
    </source>
</evidence>
<dbReference type="AlphaFoldDB" id="A0A8I0LD15"/>
<reference evidence="2" key="1">
    <citation type="submission" date="2020-01" db="EMBL/GenBank/DDBJ databases">
        <authorList>
            <person name="Richard D."/>
        </authorList>
    </citation>
    <scope>NUCLEOTIDE SEQUENCE</scope>
    <source>
        <strain evidence="2">JP541</strain>
    </source>
</reference>
<name>A0A8I0LD15_XANCI</name>
<evidence type="ECO:0000313" key="2">
    <source>
        <dbReference type="EMBL" id="MBD4339508.1"/>
    </source>
</evidence>